<dbReference type="PATRIC" id="fig|1300342.3.peg.2883"/>
<dbReference type="PANTHER" id="PTHR33639">
    <property type="entry name" value="THIOL-DISULFIDE OXIDOREDUCTASE DCC"/>
    <property type="match status" value="1"/>
</dbReference>
<dbReference type="PANTHER" id="PTHR33639:SF2">
    <property type="entry name" value="DUF393 DOMAIN-CONTAINING PROTEIN"/>
    <property type="match status" value="1"/>
</dbReference>
<gene>
    <name evidence="1" type="ORF">I596_2955</name>
</gene>
<protein>
    <submittedName>
        <fullName evidence="1">Thiol-disulfide oxidoreductase DCC</fullName>
    </submittedName>
</protein>
<dbReference type="Proteomes" id="UP000076830">
    <property type="component" value="Chromosome"/>
</dbReference>
<sequence length="134" mass="14920">MSIEAPVIVFDGNCLLCSRSVRFVLRHDRAHRFRFAAQQGVSGQALLARHGLDPADPPSFLLVEDGHGHLESEALLRVLRGLGGGWRLAGLLRAVPRPLRDAAYRWIARNRYRWFGRSDACLVPGPDVAARFLP</sequence>
<dbReference type="GO" id="GO:0015035">
    <property type="term" value="F:protein-disulfide reductase activity"/>
    <property type="evidence" value="ECO:0007669"/>
    <property type="project" value="InterPro"/>
</dbReference>
<evidence type="ECO:0000313" key="2">
    <source>
        <dbReference type="Proteomes" id="UP000076830"/>
    </source>
</evidence>
<name>A0A160DWF1_9GAMM</name>
<evidence type="ECO:0000313" key="1">
    <source>
        <dbReference type="EMBL" id="ANB18948.1"/>
    </source>
</evidence>
<dbReference type="KEGG" id="dko:I596_2955"/>
<accession>A0A160DWF1</accession>
<dbReference type="Pfam" id="PF04134">
    <property type="entry name" value="DCC1-like"/>
    <property type="match status" value="1"/>
</dbReference>
<dbReference type="InterPro" id="IPR052927">
    <property type="entry name" value="DCC_oxidoreductase"/>
</dbReference>
<dbReference type="AlphaFoldDB" id="A0A160DWF1"/>
<keyword evidence="2" id="KW-1185">Reference proteome</keyword>
<proteinExistence type="predicted"/>
<dbReference type="STRING" id="1300342.I596_2955"/>
<dbReference type="EMBL" id="CP015249">
    <property type="protein sequence ID" value="ANB18948.1"/>
    <property type="molecule type" value="Genomic_DNA"/>
</dbReference>
<reference evidence="1 2" key="1">
    <citation type="submission" date="2016-04" db="EMBL/GenBank/DDBJ databases">
        <title>Complete genome sequence of Dokdonella koreensis DS-123T.</title>
        <authorList>
            <person name="Kim J.F."/>
            <person name="Lee H."/>
            <person name="Kwak M.-J."/>
        </authorList>
    </citation>
    <scope>NUCLEOTIDE SEQUENCE [LARGE SCALE GENOMIC DNA]</scope>
    <source>
        <strain evidence="1 2">DS-123</strain>
    </source>
</reference>
<organism evidence="1 2">
    <name type="scientific">Dokdonella koreensis DS-123</name>
    <dbReference type="NCBI Taxonomy" id="1300342"/>
    <lineage>
        <taxon>Bacteria</taxon>
        <taxon>Pseudomonadati</taxon>
        <taxon>Pseudomonadota</taxon>
        <taxon>Gammaproteobacteria</taxon>
        <taxon>Lysobacterales</taxon>
        <taxon>Rhodanobacteraceae</taxon>
        <taxon>Dokdonella</taxon>
    </lineage>
</organism>
<dbReference type="InterPro" id="IPR007263">
    <property type="entry name" value="DCC1-like"/>
</dbReference>